<sequence length="205" mass="22456">MNLMTLLLFVPACFALNMSPGPNNLLAMANGKRFGLRIALIAGLGRIVAFAVMITLAAMGLATVLYNSEKVFLLIKLVGGFYLLWMAFQLWRADPAPHAIEQLSSPRLIPMARQELLLASGNPKAILIFTAFLPQFITPSAPIFGQFLVLGIAFLLLEFVAIFLYACFGHFLRHWFSRPAMRQLFNRGCATLLGLAGLGLLASGR</sequence>
<keyword evidence="4 6" id="KW-1133">Transmembrane helix</keyword>
<protein>
    <submittedName>
        <fullName evidence="7">LysE family translocator</fullName>
    </submittedName>
</protein>
<dbReference type="EMBL" id="WHNW01000001">
    <property type="protein sequence ID" value="MPV85230.1"/>
    <property type="molecule type" value="Genomic_DNA"/>
</dbReference>
<dbReference type="PIRSF" id="PIRSF006324">
    <property type="entry name" value="LeuE"/>
    <property type="match status" value="1"/>
</dbReference>
<dbReference type="PANTHER" id="PTHR30086:SF20">
    <property type="entry name" value="ARGININE EXPORTER PROTEIN ARGO-RELATED"/>
    <property type="match status" value="1"/>
</dbReference>
<proteinExistence type="predicted"/>
<evidence type="ECO:0000313" key="7">
    <source>
        <dbReference type="EMBL" id="MPV85230.1"/>
    </source>
</evidence>
<evidence type="ECO:0000313" key="8">
    <source>
        <dbReference type="Proteomes" id="UP000471298"/>
    </source>
</evidence>
<evidence type="ECO:0000256" key="2">
    <source>
        <dbReference type="ARBA" id="ARBA00022475"/>
    </source>
</evidence>
<dbReference type="GO" id="GO:0015171">
    <property type="term" value="F:amino acid transmembrane transporter activity"/>
    <property type="evidence" value="ECO:0007669"/>
    <property type="project" value="TreeGrafter"/>
</dbReference>
<dbReference type="GO" id="GO:0005886">
    <property type="term" value="C:plasma membrane"/>
    <property type="evidence" value="ECO:0007669"/>
    <property type="project" value="UniProtKB-SubCell"/>
</dbReference>
<keyword evidence="2" id="KW-1003">Cell membrane</keyword>
<gene>
    <name evidence="7" type="ORF">GCU85_00590</name>
</gene>
<keyword evidence="8" id="KW-1185">Reference proteome</keyword>
<dbReference type="Pfam" id="PF01810">
    <property type="entry name" value="LysE"/>
    <property type="match status" value="1"/>
</dbReference>
<evidence type="ECO:0000256" key="4">
    <source>
        <dbReference type="ARBA" id="ARBA00022989"/>
    </source>
</evidence>
<keyword evidence="3 6" id="KW-0812">Transmembrane</keyword>
<name>A0A6N7EUP1_9GAMM</name>
<dbReference type="Proteomes" id="UP000471298">
    <property type="component" value="Unassembled WGS sequence"/>
</dbReference>
<dbReference type="InParanoid" id="A0A6N7EUP1"/>
<evidence type="ECO:0000256" key="1">
    <source>
        <dbReference type="ARBA" id="ARBA00004651"/>
    </source>
</evidence>
<evidence type="ECO:0000256" key="6">
    <source>
        <dbReference type="SAM" id="Phobius"/>
    </source>
</evidence>
<dbReference type="PANTHER" id="PTHR30086">
    <property type="entry name" value="ARGININE EXPORTER PROTEIN ARGO"/>
    <property type="match status" value="1"/>
</dbReference>
<keyword evidence="5 6" id="KW-0472">Membrane</keyword>
<feature type="transmembrane region" description="Helical" evidence="6">
    <location>
        <begin position="143"/>
        <end position="172"/>
    </location>
</feature>
<organism evidence="7 8">
    <name type="scientific">Ostreibacterium oceani</name>
    <dbReference type="NCBI Taxonomy" id="2654998"/>
    <lineage>
        <taxon>Bacteria</taxon>
        <taxon>Pseudomonadati</taxon>
        <taxon>Pseudomonadota</taxon>
        <taxon>Gammaproteobacteria</taxon>
        <taxon>Cardiobacteriales</taxon>
        <taxon>Ostreibacteriaceae</taxon>
        <taxon>Ostreibacterium</taxon>
    </lineage>
</organism>
<feature type="transmembrane region" description="Helical" evidence="6">
    <location>
        <begin position="39"/>
        <end position="66"/>
    </location>
</feature>
<evidence type="ECO:0000256" key="5">
    <source>
        <dbReference type="ARBA" id="ARBA00023136"/>
    </source>
</evidence>
<dbReference type="RefSeq" id="WP_152808277.1">
    <property type="nucleotide sequence ID" value="NZ_WHNW01000001.1"/>
</dbReference>
<comment type="caution">
    <text evidence="7">The sequence shown here is derived from an EMBL/GenBank/DDBJ whole genome shotgun (WGS) entry which is preliminary data.</text>
</comment>
<dbReference type="InterPro" id="IPR001123">
    <property type="entry name" value="LeuE-type"/>
</dbReference>
<comment type="subcellular location">
    <subcellularLocation>
        <location evidence="1">Cell membrane</location>
        <topology evidence="1">Multi-pass membrane protein</topology>
    </subcellularLocation>
</comment>
<reference evidence="7 8" key="1">
    <citation type="submission" date="2019-10" db="EMBL/GenBank/DDBJ databases">
        <title>Cardiobacteriales fam. a chemoheterotrophic member of the order Cardiobacteriales, and proposal of Cardiobacteriales fam. nov.</title>
        <authorList>
            <person name="Wang C."/>
        </authorList>
    </citation>
    <scope>NUCLEOTIDE SEQUENCE [LARGE SCALE GENOMIC DNA]</scope>
    <source>
        <strain evidence="7 8">ML27</strain>
    </source>
</reference>
<evidence type="ECO:0000256" key="3">
    <source>
        <dbReference type="ARBA" id="ARBA00022692"/>
    </source>
</evidence>
<feature type="transmembrane region" description="Helical" evidence="6">
    <location>
        <begin position="73"/>
        <end position="91"/>
    </location>
</feature>
<dbReference type="AlphaFoldDB" id="A0A6N7EUP1"/>
<feature type="transmembrane region" description="Helical" evidence="6">
    <location>
        <begin position="184"/>
        <end position="202"/>
    </location>
</feature>
<accession>A0A6N7EUP1</accession>